<dbReference type="RefSeq" id="WP_010801472.1">
    <property type="nucleotide sequence ID" value="NZ_KQ033912.1"/>
</dbReference>
<evidence type="ECO:0000313" key="3">
    <source>
        <dbReference type="Proteomes" id="UP000033047"/>
    </source>
</evidence>
<gene>
    <name evidence="2" type="ORF">HMPREF1535_01316</name>
</gene>
<dbReference type="PATRIC" id="fig|927665.4.peg.1345"/>
<keyword evidence="1" id="KW-0472">Membrane</keyword>
<dbReference type="EMBL" id="AQHV01000009">
    <property type="protein sequence ID" value="KKB57495.1"/>
    <property type="molecule type" value="Genomic_DNA"/>
</dbReference>
<evidence type="ECO:0000256" key="1">
    <source>
        <dbReference type="SAM" id="Phobius"/>
    </source>
</evidence>
<keyword evidence="1" id="KW-1133">Transmembrane helix</keyword>
<dbReference type="HOGENOM" id="CLU_122891_0_0_10"/>
<accession>A0A0F5JIS0</accession>
<feature type="transmembrane region" description="Helical" evidence="1">
    <location>
        <begin position="7"/>
        <end position="26"/>
    </location>
</feature>
<keyword evidence="1" id="KW-0812">Transmembrane</keyword>
<dbReference type="Proteomes" id="UP000033047">
    <property type="component" value="Unassembled WGS sequence"/>
</dbReference>
<name>A0A0F5JIS0_9BACT</name>
<dbReference type="SUPFAM" id="SSF55961">
    <property type="entry name" value="Bet v1-like"/>
    <property type="match status" value="1"/>
</dbReference>
<organism evidence="2 3">
    <name type="scientific">Parabacteroides goldsteinii DSM 19448 = WAL 12034</name>
    <dbReference type="NCBI Taxonomy" id="927665"/>
    <lineage>
        <taxon>Bacteria</taxon>
        <taxon>Pseudomonadati</taxon>
        <taxon>Bacteroidota</taxon>
        <taxon>Bacteroidia</taxon>
        <taxon>Bacteroidales</taxon>
        <taxon>Tannerellaceae</taxon>
        <taxon>Parabacteroides</taxon>
    </lineage>
</organism>
<proteinExistence type="predicted"/>
<reference evidence="2 3" key="1">
    <citation type="submission" date="2013-04" db="EMBL/GenBank/DDBJ databases">
        <title>The Genome Sequence of Parabacteroides goldsteinii DSM 19448.</title>
        <authorList>
            <consortium name="The Broad Institute Genomics Platform"/>
            <person name="Earl A."/>
            <person name="Ward D."/>
            <person name="Feldgarden M."/>
            <person name="Gevers D."/>
            <person name="Martens E."/>
            <person name="Sakamoto M."/>
            <person name="Benno Y."/>
            <person name="Song Y."/>
            <person name="Liu C."/>
            <person name="Lee J."/>
            <person name="Bolanos M."/>
            <person name="Vaisanen M.L."/>
            <person name="Finegold S.M."/>
            <person name="Walker B."/>
            <person name="Young S."/>
            <person name="Zeng Q."/>
            <person name="Gargeya S."/>
            <person name="Fitzgerald M."/>
            <person name="Haas B."/>
            <person name="Abouelleil A."/>
            <person name="Allen A.W."/>
            <person name="Alvarado L."/>
            <person name="Arachchi H.M."/>
            <person name="Berlin A.M."/>
            <person name="Chapman S.B."/>
            <person name="Gainer-Dewar J."/>
            <person name="Goldberg J."/>
            <person name="Griggs A."/>
            <person name="Gujja S."/>
            <person name="Hansen M."/>
            <person name="Howarth C."/>
            <person name="Imamovic A."/>
            <person name="Ireland A."/>
            <person name="Larimer J."/>
            <person name="McCowan C."/>
            <person name="Murphy C."/>
            <person name="Pearson M."/>
            <person name="Poon T.W."/>
            <person name="Priest M."/>
            <person name="Roberts A."/>
            <person name="Saif S."/>
            <person name="Shea T."/>
            <person name="Sisk P."/>
            <person name="Sykes S."/>
            <person name="Wortman J."/>
            <person name="Nusbaum C."/>
            <person name="Birren B."/>
        </authorList>
    </citation>
    <scope>NUCLEOTIDE SEQUENCE [LARGE SCALE GENOMIC DNA]</scope>
    <source>
        <strain evidence="2 3">DSM 19448</strain>
    </source>
</reference>
<evidence type="ECO:0000313" key="2">
    <source>
        <dbReference type="EMBL" id="KKB57495.1"/>
    </source>
</evidence>
<dbReference type="STRING" id="927665.HMPREF1535_01316"/>
<dbReference type="AlphaFoldDB" id="A0A0F5JIS0"/>
<protein>
    <recommendedName>
        <fullName evidence="4">Polyketide cyclase/dehydrase</fullName>
    </recommendedName>
</protein>
<sequence>MISIFTYIFIVIAGIILLVFIAGLLLPDERTATSECFYNASPEKVYNALINNADYGYRSDLEEIVIVEEKDGIEVWDEIAKNGSVIRFRTARKVPHSLYEFEIVKGNGFTGYWKGELKVTSTGGTHFTSTEIIRMKNPFLKVVSRLFFDLEKFMHTYQNDLRVKLSEDIA</sequence>
<evidence type="ECO:0008006" key="4">
    <source>
        <dbReference type="Google" id="ProtNLM"/>
    </source>
</evidence>
<comment type="caution">
    <text evidence="2">The sequence shown here is derived from an EMBL/GenBank/DDBJ whole genome shotgun (WGS) entry which is preliminary data.</text>
</comment>